<evidence type="ECO:0000313" key="2">
    <source>
        <dbReference type="Proteomes" id="UP000037507"/>
    </source>
</evidence>
<dbReference type="SUPFAM" id="SSF51735">
    <property type="entry name" value="NAD(P)-binding Rossmann-fold domains"/>
    <property type="match status" value="1"/>
</dbReference>
<reference evidence="1" key="1">
    <citation type="submission" date="2017-04" db="EMBL/GenBank/DDBJ databases">
        <title>Unexpected and diverse lifestyles within the genus Limnohabitans.</title>
        <authorList>
            <person name="Kasalicky V."/>
            <person name="Mehrshad M."/>
            <person name="Andrei S.-A."/>
            <person name="Salcher M."/>
            <person name="Kratochvilova H."/>
            <person name="Simek K."/>
            <person name="Ghai R."/>
        </authorList>
    </citation>
    <scope>NUCLEOTIDE SEQUENCE [LARGE SCALE GENOMIC DNA]</scope>
    <source>
        <strain evidence="1">II-D5</strain>
    </source>
</reference>
<evidence type="ECO:0000313" key="1">
    <source>
        <dbReference type="EMBL" id="PVE42043.1"/>
    </source>
</evidence>
<comment type="caution">
    <text evidence="1">The sequence shown here is derived from an EMBL/GenBank/DDBJ whole genome shotgun (WGS) entry which is preliminary data.</text>
</comment>
<name>A0A2T7UBJ1_9BURK</name>
<sequence length="50" mass="5139">MFYCLRSEIPAILASGSGDTVSLSSILGLNSMAGRAAYVAIQHGVVGLIK</sequence>
<keyword evidence="2" id="KW-1185">Reference proteome</keyword>
<dbReference type="AlphaFoldDB" id="A0A2T7UBJ1"/>
<gene>
    <name evidence="1" type="ORF">H663_014250</name>
</gene>
<organism evidence="1 2">
    <name type="scientific">Limnohabitans planktonicus II-D5</name>
    <dbReference type="NCBI Taxonomy" id="1293045"/>
    <lineage>
        <taxon>Bacteria</taxon>
        <taxon>Pseudomonadati</taxon>
        <taxon>Pseudomonadota</taxon>
        <taxon>Betaproteobacteria</taxon>
        <taxon>Burkholderiales</taxon>
        <taxon>Comamonadaceae</taxon>
        <taxon>Limnohabitans</taxon>
    </lineage>
</organism>
<dbReference type="OrthoDB" id="9812986at2"/>
<protein>
    <submittedName>
        <fullName evidence="1">Uncharacterized protein</fullName>
    </submittedName>
</protein>
<proteinExistence type="predicted"/>
<accession>A0A2T7UBJ1</accession>
<dbReference type="Gene3D" id="3.40.50.720">
    <property type="entry name" value="NAD(P)-binding Rossmann-like Domain"/>
    <property type="match status" value="1"/>
</dbReference>
<dbReference type="InterPro" id="IPR036291">
    <property type="entry name" value="NAD(P)-bd_dom_sf"/>
</dbReference>
<dbReference type="EMBL" id="LFYT02000020">
    <property type="protein sequence ID" value="PVE42043.1"/>
    <property type="molecule type" value="Genomic_DNA"/>
</dbReference>
<dbReference type="Proteomes" id="UP000037507">
    <property type="component" value="Unassembled WGS sequence"/>
</dbReference>